<dbReference type="GO" id="GO:0032153">
    <property type="term" value="C:cell division site"/>
    <property type="evidence" value="ECO:0007669"/>
    <property type="project" value="TreeGrafter"/>
</dbReference>
<feature type="transmembrane region" description="Helical" evidence="1">
    <location>
        <begin position="128"/>
        <end position="154"/>
    </location>
</feature>
<keyword evidence="3" id="KW-1185">Reference proteome</keyword>
<reference evidence="2" key="1">
    <citation type="submission" date="2023-03" db="EMBL/GenBank/DDBJ databases">
        <title>Massive genome expansion in bonnet fungi (Mycena s.s.) driven by repeated elements and novel gene families across ecological guilds.</title>
        <authorList>
            <consortium name="Lawrence Berkeley National Laboratory"/>
            <person name="Harder C.B."/>
            <person name="Miyauchi S."/>
            <person name="Viragh M."/>
            <person name="Kuo A."/>
            <person name="Thoen E."/>
            <person name="Andreopoulos B."/>
            <person name="Lu D."/>
            <person name="Skrede I."/>
            <person name="Drula E."/>
            <person name="Henrissat B."/>
            <person name="Morin E."/>
            <person name="Kohler A."/>
            <person name="Barry K."/>
            <person name="LaButti K."/>
            <person name="Morin E."/>
            <person name="Salamov A."/>
            <person name="Lipzen A."/>
            <person name="Mereny Z."/>
            <person name="Hegedus B."/>
            <person name="Baldrian P."/>
            <person name="Stursova M."/>
            <person name="Weitz H."/>
            <person name="Taylor A."/>
            <person name="Grigoriev I.V."/>
            <person name="Nagy L.G."/>
            <person name="Martin F."/>
            <person name="Kauserud H."/>
        </authorList>
    </citation>
    <scope>NUCLEOTIDE SEQUENCE</scope>
    <source>
        <strain evidence="2">CBHHK188m</strain>
    </source>
</reference>
<feature type="transmembrane region" description="Helical" evidence="1">
    <location>
        <begin position="174"/>
        <end position="195"/>
    </location>
</feature>
<evidence type="ECO:0000256" key="1">
    <source>
        <dbReference type="SAM" id="Phobius"/>
    </source>
</evidence>
<dbReference type="EMBL" id="JARJLG010000220">
    <property type="protein sequence ID" value="KAJ7726330.1"/>
    <property type="molecule type" value="Genomic_DNA"/>
</dbReference>
<dbReference type="GO" id="GO:0005886">
    <property type="term" value="C:plasma membrane"/>
    <property type="evidence" value="ECO:0007669"/>
    <property type="project" value="InterPro"/>
</dbReference>
<name>A0AAD7HSP4_9AGAR</name>
<gene>
    <name evidence="2" type="ORF">DFH07DRAFT_852874</name>
</gene>
<evidence type="ECO:0000313" key="3">
    <source>
        <dbReference type="Proteomes" id="UP001215280"/>
    </source>
</evidence>
<dbReference type="PANTHER" id="PTHR28013">
    <property type="entry name" value="PROTEIN DCV1-RELATED"/>
    <property type="match status" value="1"/>
</dbReference>
<proteinExistence type="predicted"/>
<dbReference type="Gene3D" id="1.20.140.150">
    <property type="match status" value="1"/>
</dbReference>
<keyword evidence="1" id="KW-1133">Transmembrane helix</keyword>
<accession>A0AAD7HSP4</accession>
<keyword evidence="1" id="KW-0812">Transmembrane</keyword>
<organism evidence="2 3">
    <name type="scientific">Mycena maculata</name>
    <dbReference type="NCBI Taxonomy" id="230809"/>
    <lineage>
        <taxon>Eukaryota</taxon>
        <taxon>Fungi</taxon>
        <taxon>Dikarya</taxon>
        <taxon>Basidiomycota</taxon>
        <taxon>Agaricomycotina</taxon>
        <taxon>Agaricomycetes</taxon>
        <taxon>Agaricomycetidae</taxon>
        <taxon>Agaricales</taxon>
        <taxon>Marasmiineae</taxon>
        <taxon>Mycenaceae</taxon>
        <taxon>Mycena</taxon>
    </lineage>
</organism>
<feature type="transmembrane region" description="Helical" evidence="1">
    <location>
        <begin position="7"/>
        <end position="31"/>
    </location>
</feature>
<dbReference type="InterPro" id="IPR051380">
    <property type="entry name" value="pH-response_reg_palI/RIM9"/>
</dbReference>
<feature type="transmembrane region" description="Helical" evidence="1">
    <location>
        <begin position="102"/>
        <end position="121"/>
    </location>
</feature>
<dbReference type="GO" id="GO:0035838">
    <property type="term" value="C:growing cell tip"/>
    <property type="evidence" value="ECO:0007669"/>
    <property type="project" value="TreeGrafter"/>
</dbReference>
<sequence length="222" mass="23636">MSPRSFYLAGIALLGVAFALGLLVSISLPFLSAIDFVRVTAANAPKSSEVTSQIRFGIWAPCEYDGNGERTCLFSGHGYSLPITSFDLKQTVIIGSSYTRGLAIHPVALVFTAVALGAACVKSDRGPVIATLTSFVAAFLTVIAFICDIALYAFVKQQIGKLDNSGNLSTTASFAFWMTFVWLIMLLLSGCTVCFGRRRDVGAGSYPAFSSGEGILARFRKG</sequence>
<comment type="caution">
    <text evidence="2">The sequence shown here is derived from an EMBL/GenBank/DDBJ whole genome shotgun (WGS) entry which is preliminary data.</text>
</comment>
<dbReference type="InterPro" id="IPR009571">
    <property type="entry name" value="SUR7/Rim9-like_fungi"/>
</dbReference>
<dbReference type="Proteomes" id="UP001215280">
    <property type="component" value="Unassembled WGS sequence"/>
</dbReference>
<dbReference type="Pfam" id="PF06687">
    <property type="entry name" value="SUR7"/>
    <property type="match status" value="1"/>
</dbReference>
<keyword evidence="1" id="KW-0472">Membrane</keyword>
<evidence type="ECO:0000313" key="2">
    <source>
        <dbReference type="EMBL" id="KAJ7726330.1"/>
    </source>
</evidence>
<dbReference type="AlphaFoldDB" id="A0AAD7HSP4"/>
<dbReference type="PANTHER" id="PTHR28013:SF4">
    <property type="entry name" value="MARVEL DOMAIN-CONTAINING PROTEIN"/>
    <property type="match status" value="1"/>
</dbReference>
<protein>
    <submittedName>
        <fullName evidence="2">Pali-domain-containing protein</fullName>
    </submittedName>
</protein>